<protein>
    <submittedName>
        <fullName evidence="1">Uncharacterized protein</fullName>
    </submittedName>
</protein>
<evidence type="ECO:0000313" key="1">
    <source>
        <dbReference type="EMBL" id="ALA66357.1"/>
    </source>
</evidence>
<reference evidence="1" key="1">
    <citation type="journal article" date="2015" name="Proc. Natl. Acad. Sci. U.S.A.">
        <title>Expanded metabolic versatility of ubiquitous nitrite-oxidizing bacteria from the genus Nitrospira.</title>
        <authorList>
            <person name="Koch H."/>
            <person name="Lucker S."/>
            <person name="Albertsen M."/>
            <person name="Kitzinger K."/>
            <person name="Herbold C."/>
            <person name="Spieck E."/>
            <person name="Nielsen P.H."/>
            <person name="Wagner M."/>
            <person name="Daims H."/>
        </authorList>
    </citation>
    <scope>NUCLEOTIDE SEQUENCE</scope>
    <source>
        <strain evidence="1">BS10</strain>
    </source>
</reference>
<organism evidence="1">
    <name type="scientific">Nitrospira lenta</name>
    <dbReference type="NCBI Taxonomy" id="1436998"/>
    <lineage>
        <taxon>Bacteria</taxon>
        <taxon>Pseudomonadati</taxon>
        <taxon>Nitrospirota</taxon>
        <taxon>Nitrospiria</taxon>
        <taxon>Nitrospirales</taxon>
        <taxon>Nitrospiraceae</taxon>
        <taxon>Nitrospira</taxon>
    </lineage>
</organism>
<accession>A0A0K2GX43</accession>
<name>A0A0K2GX43_9BACT</name>
<sequence length="88" mass="9860">VPALWCGRNEGKEAAMNMERTGDRTHVGLEQTLGDLLRARRTLRLDDIAGVLGSDCEAQVFLAVDRWSRAGIVRLVREVTGYRVELIH</sequence>
<gene>
    <name evidence="1" type="ORF">NITLEN_v1_110013</name>
</gene>
<proteinExistence type="predicted"/>
<dbReference type="AlphaFoldDB" id="A0A0K2GX43"/>
<feature type="non-terminal residue" evidence="1">
    <location>
        <position position="1"/>
    </location>
</feature>
<dbReference type="EMBL" id="KR873364">
    <property type="protein sequence ID" value="ALA66357.1"/>
    <property type="molecule type" value="Genomic_DNA"/>
</dbReference>